<dbReference type="OrthoDB" id="141013at2157"/>
<evidence type="ECO:0000313" key="2">
    <source>
        <dbReference type="EMBL" id="QXO96347.1"/>
    </source>
</evidence>
<evidence type="ECO:0000313" key="3">
    <source>
        <dbReference type="Proteomes" id="UP000694228"/>
    </source>
</evidence>
<dbReference type="Proteomes" id="UP000694228">
    <property type="component" value="Chromosome"/>
</dbReference>
<evidence type="ECO:0000259" key="1">
    <source>
        <dbReference type="Pfam" id="PF14690"/>
    </source>
</evidence>
<organism evidence="2 3">
    <name type="scientific">Methanospirillum hungatei</name>
    <dbReference type="NCBI Taxonomy" id="2203"/>
    <lineage>
        <taxon>Archaea</taxon>
        <taxon>Methanobacteriati</taxon>
        <taxon>Methanobacteriota</taxon>
        <taxon>Stenosarchaea group</taxon>
        <taxon>Methanomicrobia</taxon>
        <taxon>Methanomicrobiales</taxon>
        <taxon>Methanospirillaceae</taxon>
        <taxon>Methanospirillum</taxon>
    </lineage>
</organism>
<protein>
    <submittedName>
        <fullName evidence="2">Transposase family protein</fullName>
    </submittedName>
</protein>
<accession>A0A8F5VNK0</accession>
<dbReference type="AlphaFoldDB" id="A0A8F5VNK0"/>
<name>A0A8F5VNK0_METHU</name>
<feature type="domain" description="Transposase IS204/IS1001/IS1096/IS1165 zinc-finger" evidence="1">
    <location>
        <begin position="2"/>
        <end position="33"/>
    </location>
</feature>
<sequence length="53" mass="6458">MHVTKTRTWRHLDFFEHQTYLHGRIPWIICSKCGVREVNVPWVREKSGFTLFI</sequence>
<dbReference type="Pfam" id="PF14690">
    <property type="entry name" value="Zn_ribbon_ISL3"/>
    <property type="match status" value="1"/>
</dbReference>
<gene>
    <name evidence="2" type="ORF">KSK55_04500</name>
</gene>
<dbReference type="EMBL" id="CP077107">
    <property type="protein sequence ID" value="QXO96347.1"/>
    <property type="molecule type" value="Genomic_DNA"/>
</dbReference>
<dbReference type="InterPro" id="IPR029261">
    <property type="entry name" value="Transposase_Znf"/>
</dbReference>
<reference evidence="2 3" key="1">
    <citation type="submission" date="2021-06" db="EMBL/GenBank/DDBJ databases">
        <title>Complete genome sequence of the secondary alcohol utilizing methanogen Methanospirillum hungatei strain GP1.</title>
        <authorList>
            <person name="Day L.A."/>
            <person name="Costa K.C."/>
        </authorList>
    </citation>
    <scope>NUCLEOTIDE SEQUENCE [LARGE SCALE GENOMIC DNA]</scope>
    <source>
        <strain evidence="2 3">GP1</strain>
    </source>
</reference>
<proteinExistence type="predicted"/>